<accession>A0A914DW35</accession>
<name>A0A914DW35_9BILA</name>
<keyword evidence="1" id="KW-1185">Reference proteome</keyword>
<reference evidence="2" key="1">
    <citation type="submission" date="2022-11" db="UniProtKB">
        <authorList>
            <consortium name="WormBaseParasite"/>
        </authorList>
    </citation>
    <scope>IDENTIFICATION</scope>
</reference>
<proteinExistence type="predicted"/>
<dbReference type="Proteomes" id="UP000887540">
    <property type="component" value="Unplaced"/>
</dbReference>
<dbReference type="AlphaFoldDB" id="A0A914DW35"/>
<evidence type="ECO:0000313" key="1">
    <source>
        <dbReference type="Proteomes" id="UP000887540"/>
    </source>
</evidence>
<sequence length="87" mass="9190">MYADGDINGHVLQTISASTLSDCAVSANAQTTLKGFAYNSATSSCTIYDALYGLQPESGLEDYIPVSLYNGSGCPSTVAFYTEFINL</sequence>
<dbReference type="WBParaSite" id="ACRNAN_scaffold4441.g8331.t1">
    <property type="protein sequence ID" value="ACRNAN_scaffold4441.g8331.t1"/>
    <property type="gene ID" value="ACRNAN_scaffold4441.g8331"/>
</dbReference>
<protein>
    <submittedName>
        <fullName evidence="2">Uncharacterized protein</fullName>
    </submittedName>
</protein>
<evidence type="ECO:0000313" key="2">
    <source>
        <dbReference type="WBParaSite" id="ACRNAN_scaffold4441.g8331.t1"/>
    </source>
</evidence>
<organism evidence="1 2">
    <name type="scientific">Acrobeloides nanus</name>
    <dbReference type="NCBI Taxonomy" id="290746"/>
    <lineage>
        <taxon>Eukaryota</taxon>
        <taxon>Metazoa</taxon>
        <taxon>Ecdysozoa</taxon>
        <taxon>Nematoda</taxon>
        <taxon>Chromadorea</taxon>
        <taxon>Rhabditida</taxon>
        <taxon>Tylenchina</taxon>
        <taxon>Cephalobomorpha</taxon>
        <taxon>Cephaloboidea</taxon>
        <taxon>Cephalobidae</taxon>
        <taxon>Acrobeloides</taxon>
    </lineage>
</organism>